<feature type="transmembrane region" description="Helical" evidence="1">
    <location>
        <begin position="155"/>
        <end position="177"/>
    </location>
</feature>
<accession>A0A1W0WB89</accession>
<dbReference type="OrthoDB" id="167434at2759"/>
<feature type="transmembrane region" description="Helical" evidence="1">
    <location>
        <begin position="66"/>
        <end position="83"/>
    </location>
</feature>
<evidence type="ECO:0000313" key="3">
    <source>
        <dbReference type="Proteomes" id="UP000192578"/>
    </source>
</evidence>
<evidence type="ECO:0000256" key="1">
    <source>
        <dbReference type="SAM" id="Phobius"/>
    </source>
</evidence>
<dbReference type="Proteomes" id="UP000192578">
    <property type="component" value="Unassembled WGS sequence"/>
</dbReference>
<keyword evidence="3" id="KW-1185">Reference proteome</keyword>
<dbReference type="AlphaFoldDB" id="A0A1W0WB89"/>
<feature type="transmembrane region" description="Helical" evidence="1">
    <location>
        <begin position="124"/>
        <end position="143"/>
    </location>
</feature>
<evidence type="ECO:0000313" key="2">
    <source>
        <dbReference type="EMBL" id="OQV12485.1"/>
    </source>
</evidence>
<protein>
    <submittedName>
        <fullName evidence="2">Uncharacterized protein</fullName>
    </submittedName>
</protein>
<organism evidence="2 3">
    <name type="scientific">Hypsibius exemplaris</name>
    <name type="common">Freshwater tardigrade</name>
    <dbReference type="NCBI Taxonomy" id="2072580"/>
    <lineage>
        <taxon>Eukaryota</taxon>
        <taxon>Metazoa</taxon>
        <taxon>Ecdysozoa</taxon>
        <taxon>Tardigrada</taxon>
        <taxon>Eutardigrada</taxon>
        <taxon>Parachela</taxon>
        <taxon>Hypsibioidea</taxon>
        <taxon>Hypsibiidae</taxon>
        <taxon>Hypsibius</taxon>
    </lineage>
</organism>
<gene>
    <name evidence="2" type="ORF">BV898_13286</name>
</gene>
<keyword evidence="1" id="KW-1133">Transmembrane helix</keyword>
<comment type="caution">
    <text evidence="2">The sequence shown here is derived from an EMBL/GenBank/DDBJ whole genome shotgun (WGS) entry which is preliminary data.</text>
</comment>
<dbReference type="EMBL" id="MTYJ01000144">
    <property type="protein sequence ID" value="OQV12485.1"/>
    <property type="molecule type" value="Genomic_DNA"/>
</dbReference>
<reference evidence="3" key="1">
    <citation type="submission" date="2017-01" db="EMBL/GenBank/DDBJ databases">
        <title>Comparative genomics of anhydrobiosis in the tardigrade Hypsibius dujardini.</title>
        <authorList>
            <person name="Yoshida Y."/>
            <person name="Koutsovoulos G."/>
            <person name="Laetsch D."/>
            <person name="Stevens L."/>
            <person name="Kumar S."/>
            <person name="Horikawa D."/>
            <person name="Ishino K."/>
            <person name="Komine S."/>
            <person name="Tomita M."/>
            <person name="Blaxter M."/>
            <person name="Arakawa K."/>
        </authorList>
    </citation>
    <scope>NUCLEOTIDE SEQUENCE [LARGE SCALE GENOMIC DNA]</scope>
    <source>
        <strain evidence="3">Z151</strain>
    </source>
</reference>
<proteinExistence type="predicted"/>
<name>A0A1W0WB89_HYPEX</name>
<keyword evidence="1" id="KW-0812">Transmembrane</keyword>
<feature type="transmembrane region" description="Helical" evidence="1">
    <location>
        <begin position="95"/>
        <end position="112"/>
    </location>
</feature>
<keyword evidence="1" id="KW-0472">Membrane</keyword>
<sequence length="183" mass="20401">MSASDGEASMKAKLTSLYEPVTFCNFTVSHSSIDRFLSRATCVELAVILTALYRGRAHWNDISWSVWAHLGTLIPALALTPWILPEPKGTQRHRVLGYAWISLMATTSLISFNIRDLRQGKFSLIHFLSVFALQQCGMVIATARAHNLAKHRDYIRGMIVGALLGAGFFTFPFGRILGKWLFG</sequence>